<dbReference type="SUPFAM" id="SSF56112">
    <property type="entry name" value="Protein kinase-like (PK-like)"/>
    <property type="match status" value="1"/>
</dbReference>
<feature type="domain" description="Protein kinase" evidence="2">
    <location>
        <begin position="46"/>
        <end position="317"/>
    </location>
</feature>
<dbReference type="Pfam" id="PF00069">
    <property type="entry name" value="Pkinase"/>
    <property type="match status" value="1"/>
</dbReference>
<name>A0A892IED4_9BURK</name>
<evidence type="ECO:0000256" key="1">
    <source>
        <dbReference type="SAM" id="MobiDB-lite"/>
    </source>
</evidence>
<feature type="compositionally biased region" description="Polar residues" evidence="1">
    <location>
        <begin position="24"/>
        <end position="34"/>
    </location>
</feature>
<dbReference type="SMART" id="SM00220">
    <property type="entry name" value="S_TKc"/>
    <property type="match status" value="1"/>
</dbReference>
<keyword evidence="3" id="KW-0723">Serine/threonine-protein kinase</keyword>
<proteinExistence type="predicted"/>
<sequence length="317" mass="34937">MFAIFPVARIAAPNEPELGKGRDNSSAGKATSSIWPAENESTRFEYEKVALLGEGGQKRCWRIASSDVEGDAVLLEYRYPSSLHDGMFGDYDDGEKEQACREAHEASQIHSEKEVAILQRLKGCDGVLQLRRVIRQEGKGLPAQIHAVVDFHNRGNLKALSMANVRLTEREKLDLSLDLLKGLRSTVANNIYLTDIKAENILLDDSSGRLTATMCDFSDAEISSNLTVEDEKHNLECLLDIIRLDIYGSLENSDIDKLIGHDRAERDVCVQAVLHRLARASKDPALSPVTDGSPRAGARRPAPTPAPRDCSTHRAHS</sequence>
<feature type="region of interest" description="Disordered" evidence="1">
    <location>
        <begin position="283"/>
        <end position="317"/>
    </location>
</feature>
<gene>
    <name evidence="3" type="ORF">I6K02_26615</name>
</gene>
<evidence type="ECO:0000313" key="4">
    <source>
        <dbReference type="Proteomes" id="UP000625568"/>
    </source>
</evidence>
<dbReference type="InterPro" id="IPR011009">
    <property type="entry name" value="Kinase-like_dom_sf"/>
</dbReference>
<keyword evidence="3" id="KW-0418">Kinase</keyword>
<keyword evidence="4" id="KW-1185">Reference proteome</keyword>
<evidence type="ECO:0000313" key="3">
    <source>
        <dbReference type="EMBL" id="QRO81336.1"/>
    </source>
</evidence>
<evidence type="ECO:0000259" key="2">
    <source>
        <dbReference type="PROSITE" id="PS50011"/>
    </source>
</evidence>
<dbReference type="Proteomes" id="UP000625568">
    <property type="component" value="Chromosome 3"/>
</dbReference>
<feature type="region of interest" description="Disordered" evidence="1">
    <location>
        <begin position="14"/>
        <end position="34"/>
    </location>
</feature>
<dbReference type="EMBL" id="CP069484">
    <property type="protein sequence ID" value="QRO81336.1"/>
    <property type="molecule type" value="Genomic_DNA"/>
</dbReference>
<dbReference type="GO" id="GO:0004674">
    <property type="term" value="F:protein serine/threonine kinase activity"/>
    <property type="evidence" value="ECO:0007669"/>
    <property type="project" value="UniProtKB-KW"/>
</dbReference>
<dbReference type="RefSeq" id="WP_081293534.1">
    <property type="nucleotide sequence ID" value="NZ_CP033839.1"/>
</dbReference>
<protein>
    <submittedName>
        <fullName evidence="3">Serine/threonine protein kinase</fullName>
    </submittedName>
</protein>
<dbReference type="Gene3D" id="1.10.510.10">
    <property type="entry name" value="Transferase(Phosphotransferase) domain 1"/>
    <property type="match status" value="1"/>
</dbReference>
<dbReference type="GO" id="GO:0005524">
    <property type="term" value="F:ATP binding"/>
    <property type="evidence" value="ECO:0007669"/>
    <property type="project" value="InterPro"/>
</dbReference>
<dbReference type="InterPro" id="IPR000719">
    <property type="entry name" value="Prot_kinase_dom"/>
</dbReference>
<dbReference type="PROSITE" id="PS50011">
    <property type="entry name" value="PROTEIN_KINASE_DOM"/>
    <property type="match status" value="1"/>
</dbReference>
<reference evidence="3 4" key="1">
    <citation type="submission" date="2021-02" db="EMBL/GenBank/DDBJ databases">
        <title>FDA dAtabase for Regulatory Grade micrObial Sequences (FDA-ARGOS): Supporting development and validation of Infectious Disease Dx tests.</title>
        <authorList>
            <person name="Minogue T."/>
            <person name="Wolcott M."/>
            <person name="Wasieloski L."/>
            <person name="Aguilar W."/>
            <person name="Moore D."/>
            <person name="Jaissle J."/>
            <person name="Tallon L."/>
            <person name="Sadzewicz L."/>
            <person name="Zhao X."/>
            <person name="Boylan J."/>
            <person name="Ott S."/>
            <person name="Bowen H."/>
            <person name="Vavikolanu K."/>
            <person name="Mehta A."/>
            <person name="Aluvathingal J."/>
            <person name="Nadendla S."/>
            <person name="Yan Y."/>
            <person name="Sichtig H."/>
        </authorList>
    </citation>
    <scope>NUCLEOTIDE SEQUENCE [LARGE SCALE GENOMIC DNA]</scope>
    <source>
        <strain evidence="3 4">FDAARGOS_1272</strain>
    </source>
</reference>
<dbReference type="AlphaFoldDB" id="A0A892IED4"/>
<organism evidence="3 4">
    <name type="scientific">Burkholderia dolosa</name>
    <dbReference type="NCBI Taxonomy" id="152500"/>
    <lineage>
        <taxon>Bacteria</taxon>
        <taxon>Pseudomonadati</taxon>
        <taxon>Pseudomonadota</taxon>
        <taxon>Betaproteobacteria</taxon>
        <taxon>Burkholderiales</taxon>
        <taxon>Burkholderiaceae</taxon>
        <taxon>Burkholderia</taxon>
        <taxon>Burkholderia cepacia complex</taxon>
    </lineage>
</organism>
<keyword evidence="3" id="KW-0808">Transferase</keyword>
<accession>A0A892IED4</accession>